<keyword evidence="1" id="KW-0812">Transmembrane</keyword>
<dbReference type="KEGG" id="sand:H3309_15205"/>
<dbReference type="EMBL" id="CP059851">
    <property type="protein sequence ID" value="QMW22635.1"/>
    <property type="molecule type" value="Genomic_DNA"/>
</dbReference>
<reference evidence="2 3" key="1">
    <citation type="submission" date="2020-07" db="EMBL/GenBank/DDBJ databases">
        <title>Complete genome sequence for Sandaracinobacter sp. M6.</title>
        <authorList>
            <person name="Tang Y."/>
            <person name="Liu Q."/>
            <person name="Guo Z."/>
            <person name="Lei P."/>
            <person name="Huang B."/>
        </authorList>
    </citation>
    <scope>NUCLEOTIDE SEQUENCE [LARGE SCALE GENOMIC DNA]</scope>
    <source>
        <strain evidence="2 3">M6</strain>
    </source>
</reference>
<keyword evidence="1" id="KW-1133">Transmembrane helix</keyword>
<dbReference type="InterPro" id="IPR002994">
    <property type="entry name" value="Surf1/Shy1"/>
</dbReference>
<dbReference type="AlphaFoldDB" id="A0A7G5IGZ3"/>
<dbReference type="Pfam" id="PF02104">
    <property type="entry name" value="SURF1"/>
    <property type="match status" value="1"/>
</dbReference>
<proteinExistence type="inferred from homology"/>
<dbReference type="Proteomes" id="UP000515292">
    <property type="component" value="Chromosome"/>
</dbReference>
<keyword evidence="1" id="KW-0472">Membrane</keyword>
<gene>
    <name evidence="2" type="ORF">H3309_15205</name>
</gene>
<dbReference type="GO" id="GO:0005886">
    <property type="term" value="C:plasma membrane"/>
    <property type="evidence" value="ECO:0007669"/>
    <property type="project" value="UniProtKB-SubCell"/>
</dbReference>
<dbReference type="CDD" id="cd06662">
    <property type="entry name" value="SURF1"/>
    <property type="match status" value="1"/>
</dbReference>
<comment type="similarity">
    <text evidence="1">Belongs to the SURF1 family.</text>
</comment>
<dbReference type="RefSeq" id="WP_182295709.1">
    <property type="nucleotide sequence ID" value="NZ_CP059851.1"/>
</dbReference>
<evidence type="ECO:0000313" key="2">
    <source>
        <dbReference type="EMBL" id="QMW22635.1"/>
    </source>
</evidence>
<evidence type="ECO:0000313" key="3">
    <source>
        <dbReference type="Proteomes" id="UP000515292"/>
    </source>
</evidence>
<keyword evidence="3" id="KW-1185">Reference proteome</keyword>
<evidence type="ECO:0000256" key="1">
    <source>
        <dbReference type="RuleBase" id="RU363076"/>
    </source>
</evidence>
<comment type="subcellular location">
    <subcellularLocation>
        <location evidence="1">Cell membrane</location>
        <topology evidence="1">Multi-pass membrane protein</topology>
    </subcellularLocation>
</comment>
<feature type="transmembrane region" description="Helical" evidence="1">
    <location>
        <begin position="160"/>
        <end position="180"/>
    </location>
</feature>
<organism evidence="2 3">
    <name type="scientific">Sandaracinobacteroides saxicola</name>
    <dbReference type="NCBI Taxonomy" id="2759707"/>
    <lineage>
        <taxon>Bacteria</taxon>
        <taxon>Pseudomonadati</taxon>
        <taxon>Pseudomonadota</taxon>
        <taxon>Alphaproteobacteria</taxon>
        <taxon>Sphingomonadales</taxon>
        <taxon>Sphingosinicellaceae</taxon>
        <taxon>Sandaracinobacteroides</taxon>
    </lineage>
</organism>
<sequence length="188" mass="20323">MTLIAVPTMLGLGAWQVQRKGWKEAQLAGYAAAMQAPVLRLRGAPGPGLGFRRVMATVDCPAQTPTVRAGRSARGQSGYAVLLQCRVVGAPVELVAGFSVPEQWQRFAGQAVPAMRMTLLGRLIETGTNPAYRLYAARPTGPGLAAAVPPALDEIPNNHLSYAIQWFSFATIWSVIYALFMMRRRRAA</sequence>
<name>A0A7G5IGZ3_9SPHN</name>
<accession>A0A7G5IGZ3</accession>
<keyword evidence="1" id="KW-1003">Cell membrane</keyword>
<comment type="caution">
    <text evidence="1">Lacks conserved residue(s) required for the propagation of feature annotation.</text>
</comment>
<protein>
    <recommendedName>
        <fullName evidence="1">SURF1-like protein</fullName>
    </recommendedName>
</protein>